<dbReference type="EMBL" id="JBAWSV010000001">
    <property type="protein sequence ID" value="MEI4827991.1"/>
    <property type="molecule type" value="Genomic_DNA"/>
</dbReference>
<keyword evidence="2" id="KW-1185">Reference proteome</keyword>
<protein>
    <submittedName>
        <fullName evidence="1">Uncharacterized protein</fullName>
    </submittedName>
</protein>
<comment type="caution">
    <text evidence="1">The sequence shown here is derived from an EMBL/GenBank/DDBJ whole genome shotgun (WGS) entry which is preliminary data.</text>
</comment>
<sequence>MKTRKKLLILSSMAALTFYIGSFIGKEPSVIDQTDYRESEWNQEVSQKADQLRNTTSSWERKELKDEIRDLAKQAPVYYPSGSQ</sequence>
<evidence type="ECO:0000313" key="1">
    <source>
        <dbReference type="EMBL" id="MEI4827991.1"/>
    </source>
</evidence>
<dbReference type="Proteomes" id="UP001367922">
    <property type="component" value="Unassembled WGS sequence"/>
</dbReference>
<name>A0ABU8FPT7_9BACI</name>
<reference evidence="1 2" key="1">
    <citation type="submission" date="2024-01" db="EMBL/GenBank/DDBJ databases">
        <title>Seven novel Bacillus-like species.</title>
        <authorList>
            <person name="Liu G."/>
        </authorList>
    </citation>
    <scope>NUCLEOTIDE SEQUENCE [LARGE SCALE GENOMIC DNA]</scope>
    <source>
        <strain evidence="1 2">FJAT-53711</strain>
    </source>
</reference>
<dbReference type="RefSeq" id="WP_336480407.1">
    <property type="nucleotide sequence ID" value="NZ_JBAWSV010000001.1"/>
</dbReference>
<proteinExistence type="predicted"/>
<evidence type="ECO:0000313" key="2">
    <source>
        <dbReference type="Proteomes" id="UP001367922"/>
    </source>
</evidence>
<gene>
    <name evidence="1" type="ORF">WAX78_00685</name>
</gene>
<accession>A0ABU8FPT7</accession>
<organism evidence="1 2">
    <name type="scientific">Bacillus yunxiaonensis</name>
    <dbReference type="NCBI Taxonomy" id="3127665"/>
    <lineage>
        <taxon>Bacteria</taxon>
        <taxon>Bacillati</taxon>
        <taxon>Bacillota</taxon>
        <taxon>Bacilli</taxon>
        <taxon>Bacillales</taxon>
        <taxon>Bacillaceae</taxon>
        <taxon>Bacillus</taxon>
    </lineage>
</organism>